<comment type="subcellular location">
    <subcellularLocation>
        <location evidence="7">Cytoplasm</location>
    </subcellularLocation>
</comment>
<evidence type="ECO:0000256" key="4">
    <source>
        <dbReference type="ARBA" id="ARBA00022679"/>
    </source>
</evidence>
<dbReference type="KEGG" id="fms:M1R53_07230"/>
<dbReference type="Pfam" id="PF02590">
    <property type="entry name" value="SPOUT_MTase"/>
    <property type="match status" value="1"/>
</dbReference>
<proteinExistence type="inferred from homology"/>
<keyword evidence="2 7" id="KW-0698">rRNA processing</keyword>
<dbReference type="RefSeq" id="WP_249242549.1">
    <property type="nucleotide sequence ID" value="NZ_CP096649.1"/>
</dbReference>
<evidence type="ECO:0000256" key="6">
    <source>
        <dbReference type="ARBA" id="ARBA00038303"/>
    </source>
</evidence>
<dbReference type="CDD" id="cd18081">
    <property type="entry name" value="RlmH-like"/>
    <property type="match status" value="1"/>
</dbReference>
<reference evidence="8" key="1">
    <citation type="submission" date="2022-04" db="EMBL/GenBank/DDBJ databases">
        <title>Complete genome sequences of Ezakiella coagulans and Fenollaria massiliensis.</title>
        <authorList>
            <person name="France M.T."/>
            <person name="Clifford J."/>
            <person name="Narina S."/>
            <person name="Rutt L."/>
            <person name="Ravel J."/>
        </authorList>
    </citation>
    <scope>NUCLEOTIDE SEQUENCE</scope>
    <source>
        <strain evidence="8">C0061C2</strain>
    </source>
</reference>
<dbReference type="SUPFAM" id="SSF75217">
    <property type="entry name" value="alpha/beta knot"/>
    <property type="match status" value="1"/>
</dbReference>
<protein>
    <recommendedName>
        <fullName evidence="7">Ribosomal RNA large subunit methyltransferase H</fullName>
        <ecNumber evidence="7">2.1.1.177</ecNumber>
    </recommendedName>
    <alternativeName>
        <fullName evidence="7">23S rRNA (pseudouridine1915-N3)-methyltransferase</fullName>
    </alternativeName>
    <alternativeName>
        <fullName evidence="7">23S rRNA m3Psi1915 methyltransferase</fullName>
    </alternativeName>
    <alternativeName>
        <fullName evidence="7">rRNA (pseudouridine-N3-)-methyltransferase RlmH</fullName>
    </alternativeName>
</protein>
<accession>A0A9E7DJQ0</accession>
<dbReference type="PANTHER" id="PTHR33603:SF1">
    <property type="entry name" value="RIBOSOMAL RNA LARGE SUBUNIT METHYLTRANSFERASE H"/>
    <property type="match status" value="1"/>
</dbReference>
<dbReference type="InterPro" id="IPR029026">
    <property type="entry name" value="tRNA_m1G_MTases_N"/>
</dbReference>
<comment type="function">
    <text evidence="7">Specifically methylates the pseudouridine at position 1915 (m3Psi1915) in 23S rRNA.</text>
</comment>
<evidence type="ECO:0000313" key="8">
    <source>
        <dbReference type="EMBL" id="UQK59027.1"/>
    </source>
</evidence>
<dbReference type="PIRSF" id="PIRSF004505">
    <property type="entry name" value="MT_bac"/>
    <property type="match status" value="1"/>
</dbReference>
<gene>
    <name evidence="7 8" type="primary">rlmH</name>
    <name evidence="8" type="ORF">M1R53_07230</name>
</gene>
<dbReference type="Proteomes" id="UP000831151">
    <property type="component" value="Chromosome"/>
</dbReference>
<dbReference type="HAMAP" id="MF_00658">
    <property type="entry name" value="23SrRNA_methyltr_H"/>
    <property type="match status" value="1"/>
</dbReference>
<evidence type="ECO:0000256" key="5">
    <source>
        <dbReference type="ARBA" id="ARBA00022691"/>
    </source>
</evidence>
<evidence type="ECO:0000313" key="9">
    <source>
        <dbReference type="Proteomes" id="UP000831151"/>
    </source>
</evidence>
<evidence type="ECO:0000256" key="7">
    <source>
        <dbReference type="HAMAP-Rule" id="MF_00658"/>
    </source>
</evidence>
<dbReference type="AlphaFoldDB" id="A0A9E7DJQ0"/>
<dbReference type="GO" id="GO:0070038">
    <property type="term" value="F:rRNA (pseudouridine-N3-)-methyltransferase activity"/>
    <property type="evidence" value="ECO:0007669"/>
    <property type="project" value="UniProtKB-UniRule"/>
</dbReference>
<keyword evidence="1 7" id="KW-0963">Cytoplasm</keyword>
<feature type="binding site" evidence="7">
    <location>
        <begin position="128"/>
        <end position="133"/>
    </location>
    <ligand>
        <name>S-adenosyl-L-methionine</name>
        <dbReference type="ChEBI" id="CHEBI:59789"/>
    </ligand>
</feature>
<dbReference type="InterPro" id="IPR003742">
    <property type="entry name" value="RlmH-like"/>
</dbReference>
<dbReference type="EMBL" id="CP096649">
    <property type="protein sequence ID" value="UQK59027.1"/>
    <property type="molecule type" value="Genomic_DNA"/>
</dbReference>
<evidence type="ECO:0000256" key="2">
    <source>
        <dbReference type="ARBA" id="ARBA00022552"/>
    </source>
</evidence>
<keyword evidence="9" id="KW-1185">Reference proteome</keyword>
<dbReference type="GO" id="GO:0005737">
    <property type="term" value="C:cytoplasm"/>
    <property type="evidence" value="ECO:0007669"/>
    <property type="project" value="UniProtKB-SubCell"/>
</dbReference>
<comment type="subunit">
    <text evidence="7">Homodimer.</text>
</comment>
<organism evidence="8 9">
    <name type="scientific">Fenollaria massiliensis</name>
    <dbReference type="NCBI Taxonomy" id="938288"/>
    <lineage>
        <taxon>Bacteria</taxon>
        <taxon>Bacillati</taxon>
        <taxon>Bacillota</taxon>
        <taxon>Clostridia</taxon>
        <taxon>Eubacteriales</taxon>
        <taxon>Fenollaria</taxon>
    </lineage>
</organism>
<sequence length="160" mass="18407">MLKIDLIVLGKIKEKYLNEAIDEYKKRISRFASLNIIELKDRDKPDKLSDAELDKIIDEESEEILTKIDEQSFVITLEIAGKLLTSEEFAEEIKNVSVRGYSKITMIIGGSNGFNKKVSSKADLKLSFGRMTMNHKLMRVVLMEQVFRCFKIINGEAYHK</sequence>
<name>A0A9E7DJQ0_9FIRM</name>
<dbReference type="NCBIfam" id="NF000985">
    <property type="entry name" value="PRK00103.1-3"/>
    <property type="match status" value="1"/>
</dbReference>
<comment type="similarity">
    <text evidence="6 7">Belongs to the RNA methyltransferase RlmH family.</text>
</comment>
<comment type="catalytic activity">
    <reaction evidence="7">
        <text>pseudouridine(1915) in 23S rRNA + S-adenosyl-L-methionine = N(3)-methylpseudouridine(1915) in 23S rRNA + S-adenosyl-L-homocysteine + H(+)</text>
        <dbReference type="Rhea" id="RHEA:42752"/>
        <dbReference type="Rhea" id="RHEA-COMP:10221"/>
        <dbReference type="Rhea" id="RHEA-COMP:10222"/>
        <dbReference type="ChEBI" id="CHEBI:15378"/>
        <dbReference type="ChEBI" id="CHEBI:57856"/>
        <dbReference type="ChEBI" id="CHEBI:59789"/>
        <dbReference type="ChEBI" id="CHEBI:65314"/>
        <dbReference type="ChEBI" id="CHEBI:74486"/>
        <dbReference type="EC" id="2.1.1.177"/>
    </reaction>
</comment>
<keyword evidence="3 7" id="KW-0489">Methyltransferase</keyword>
<feature type="binding site" evidence="7">
    <location>
        <position position="77"/>
    </location>
    <ligand>
        <name>S-adenosyl-L-methionine</name>
        <dbReference type="ChEBI" id="CHEBI:59789"/>
    </ligand>
</feature>
<dbReference type="PANTHER" id="PTHR33603">
    <property type="entry name" value="METHYLTRANSFERASE"/>
    <property type="match status" value="1"/>
</dbReference>
<keyword evidence="4 7" id="KW-0808">Transferase</keyword>
<feature type="binding site" evidence="7">
    <location>
        <position position="109"/>
    </location>
    <ligand>
        <name>S-adenosyl-L-methionine</name>
        <dbReference type="ChEBI" id="CHEBI:59789"/>
    </ligand>
</feature>
<keyword evidence="5 7" id="KW-0949">S-adenosyl-L-methionine</keyword>
<evidence type="ECO:0000256" key="1">
    <source>
        <dbReference type="ARBA" id="ARBA00022490"/>
    </source>
</evidence>
<dbReference type="EC" id="2.1.1.177" evidence="7"/>
<dbReference type="InterPro" id="IPR029028">
    <property type="entry name" value="Alpha/beta_knot_MTases"/>
</dbReference>
<evidence type="ECO:0000256" key="3">
    <source>
        <dbReference type="ARBA" id="ARBA00022603"/>
    </source>
</evidence>
<dbReference type="Gene3D" id="3.40.1280.10">
    <property type="match status" value="1"/>
</dbReference>